<keyword evidence="3" id="KW-1185">Reference proteome</keyword>
<dbReference type="OrthoDB" id="5351426at2759"/>
<dbReference type="eggNOG" id="ENOG502QQB6">
    <property type="taxonomic scope" value="Eukaryota"/>
</dbReference>
<dbReference type="GO" id="GO:0060963">
    <property type="term" value="P:positive regulation of ribosomal protein gene transcription by RNA polymerase II"/>
    <property type="evidence" value="ECO:0007669"/>
    <property type="project" value="EnsemblFungi"/>
</dbReference>
<dbReference type="AlphaFoldDB" id="S9PN82"/>
<organism evidence="2 3">
    <name type="scientific">Schizosaccharomyces octosporus (strain yFS286)</name>
    <name type="common">Fission yeast</name>
    <name type="synonym">Octosporomyces octosporus</name>
    <dbReference type="NCBI Taxonomy" id="483514"/>
    <lineage>
        <taxon>Eukaryota</taxon>
        <taxon>Fungi</taxon>
        <taxon>Dikarya</taxon>
        <taxon>Ascomycota</taxon>
        <taxon>Taphrinomycotina</taxon>
        <taxon>Schizosaccharomycetes</taxon>
        <taxon>Schizosaccharomycetales</taxon>
        <taxon>Schizosaccharomycetaceae</taxon>
        <taxon>Schizosaccharomyces</taxon>
    </lineage>
</organism>
<feature type="compositionally biased region" description="Acidic residues" evidence="1">
    <location>
        <begin position="328"/>
        <end position="337"/>
    </location>
</feature>
<evidence type="ECO:0000313" key="2">
    <source>
        <dbReference type="EMBL" id="EPX70701.1"/>
    </source>
</evidence>
<dbReference type="RefSeq" id="XP_013020551.1">
    <property type="nucleotide sequence ID" value="XM_013165097.1"/>
</dbReference>
<dbReference type="Pfam" id="PF10380">
    <property type="entry name" value="CRF1"/>
    <property type="match status" value="1"/>
</dbReference>
<dbReference type="GO" id="GO:0090070">
    <property type="term" value="P:positive regulation of ribosome biogenesis"/>
    <property type="evidence" value="ECO:0007669"/>
    <property type="project" value="EnsemblFungi"/>
</dbReference>
<evidence type="ECO:0000256" key="1">
    <source>
        <dbReference type="SAM" id="MobiDB-lite"/>
    </source>
</evidence>
<feature type="region of interest" description="Disordered" evidence="1">
    <location>
        <begin position="1"/>
        <end position="28"/>
    </location>
</feature>
<dbReference type="InterPro" id="IPR018837">
    <property type="entry name" value="TF_CRF1/IFH1"/>
</dbReference>
<feature type="region of interest" description="Disordered" evidence="1">
    <location>
        <begin position="303"/>
        <end position="350"/>
    </location>
</feature>
<feature type="compositionally biased region" description="Polar residues" evidence="1">
    <location>
        <begin position="390"/>
        <end position="410"/>
    </location>
</feature>
<dbReference type="GO" id="GO:0005634">
    <property type="term" value="C:nucleus"/>
    <property type="evidence" value="ECO:0007669"/>
    <property type="project" value="EnsemblFungi"/>
</dbReference>
<dbReference type="GeneID" id="25033219"/>
<evidence type="ECO:0000313" key="3">
    <source>
        <dbReference type="Proteomes" id="UP000016088"/>
    </source>
</evidence>
<feature type="region of interest" description="Disordered" evidence="1">
    <location>
        <begin position="484"/>
        <end position="504"/>
    </location>
</feature>
<protein>
    <submittedName>
        <fullName evidence="2">TOR signaling pathway transcriptional corepressor Crf1</fullName>
    </submittedName>
</protein>
<proteinExistence type="predicted"/>
<feature type="region of interest" description="Disordered" evidence="1">
    <location>
        <begin position="386"/>
        <end position="413"/>
    </location>
</feature>
<dbReference type="HOGENOM" id="CLU_430305_0_0_1"/>
<dbReference type="Proteomes" id="UP000016088">
    <property type="component" value="Unassembled WGS sequence"/>
</dbReference>
<feature type="compositionally biased region" description="Polar residues" evidence="1">
    <location>
        <begin position="489"/>
        <end position="503"/>
    </location>
</feature>
<dbReference type="VEuPathDB" id="FungiDB:SOCG_04255"/>
<sequence length="666" mass="74261">MELANSRIYDFGINENYDGSEGEDEEDEFPGELEFSLNFDSLATPFMGKDGEFDSGLGLNDTITLDENQFAVLDGINGGVKFGSELNEKNFLDGDSGLHAITKDSKDQLDGGKIDWKTNDGPESNTLTKIFSEKFEPSKTEPQLIKNNGVTSREESNALTEQPMSLEDLKFLYKKDLLTERRKSASLMSSSRKESGTYAEKDTIVSDTAESFVTSEDEDEVAEEDLVSASWVDNLDIDMASFNIHHNQAYIPDHDNLDERSDDEFLLGLLSSDSSVENLNDDEHDDVDLIGWECFFDDSSDELDPVNRNSRSQAYRRHSFSTSRPQEDDGDTTDEEVPQLREPKLGRSVSLQETPFNSSAMLDPLAPAFSASPLSKISSFPNPVDAGLELSQSKPTSPIETSVHSENPSSDGPVLASFADSSPAIMLESNSVPSFALDPKLNFSQPKPPVLGTWDREPNHLVGFIDGKHSHSLYEDKFNASKKGDVETTIPTQSSNKASNTEEPSLDDILDTSLLQAATTNNDTKPEESVTSQEDHLLNRWEKIPIGTFRRNQYIKSMARKDELIRDEWCTLAIKSREKRRHKQRSATLNNVSSIAAKPKHSRKARRALKKKAKKITYRQLHSDFQSTLEDDRTDGSYFDNDYETVGLGLGPELSPLFEVLESTGY</sequence>
<name>S9PN82_SCHOY</name>
<dbReference type="PANTHER" id="PTHR28057:SF1">
    <property type="entry name" value="PROTEIN IFH1-RELATED"/>
    <property type="match status" value="1"/>
</dbReference>
<dbReference type="PANTHER" id="PTHR28057">
    <property type="entry name" value="PROTEIN IFH1-RELATED"/>
    <property type="match status" value="1"/>
</dbReference>
<dbReference type="GO" id="GO:0003713">
    <property type="term" value="F:transcription coactivator activity"/>
    <property type="evidence" value="ECO:0007669"/>
    <property type="project" value="EnsemblFungi"/>
</dbReference>
<accession>S9PN82</accession>
<gene>
    <name evidence="2" type="ORF">SOCG_04255</name>
</gene>
<reference evidence="2 3" key="1">
    <citation type="journal article" date="2011" name="Science">
        <title>Comparative functional genomics of the fission yeasts.</title>
        <authorList>
            <person name="Rhind N."/>
            <person name="Chen Z."/>
            <person name="Yassour M."/>
            <person name="Thompson D.A."/>
            <person name="Haas B.J."/>
            <person name="Habib N."/>
            <person name="Wapinski I."/>
            <person name="Roy S."/>
            <person name="Lin M.F."/>
            <person name="Heiman D.I."/>
            <person name="Young S.K."/>
            <person name="Furuya K."/>
            <person name="Guo Y."/>
            <person name="Pidoux A."/>
            <person name="Chen H.M."/>
            <person name="Robbertse B."/>
            <person name="Goldberg J.M."/>
            <person name="Aoki K."/>
            <person name="Bayne E.H."/>
            <person name="Berlin A.M."/>
            <person name="Desjardins C.A."/>
            <person name="Dobbs E."/>
            <person name="Dukaj L."/>
            <person name="Fan L."/>
            <person name="FitzGerald M.G."/>
            <person name="French C."/>
            <person name="Gujja S."/>
            <person name="Hansen K."/>
            <person name="Keifenheim D."/>
            <person name="Levin J.Z."/>
            <person name="Mosher R.A."/>
            <person name="Mueller C.A."/>
            <person name="Pfiffner J."/>
            <person name="Priest M."/>
            <person name="Russ C."/>
            <person name="Smialowska A."/>
            <person name="Swoboda P."/>
            <person name="Sykes S.M."/>
            <person name="Vaughn M."/>
            <person name="Vengrova S."/>
            <person name="Yoder R."/>
            <person name="Zeng Q."/>
            <person name="Allshire R."/>
            <person name="Baulcombe D."/>
            <person name="Birren B.W."/>
            <person name="Brown W."/>
            <person name="Ekwall K."/>
            <person name="Kellis M."/>
            <person name="Leatherwood J."/>
            <person name="Levin H."/>
            <person name="Margalit H."/>
            <person name="Martienssen R."/>
            <person name="Nieduszynski C.A."/>
            <person name="Spatafora J.W."/>
            <person name="Friedman N."/>
            <person name="Dalgaard J.Z."/>
            <person name="Baumann P."/>
            <person name="Niki H."/>
            <person name="Regev A."/>
            <person name="Nusbaum C."/>
        </authorList>
    </citation>
    <scope>NUCLEOTIDE SEQUENCE [LARGE SCALE GENOMIC DNA]</scope>
    <source>
        <strain evidence="3">yFS286</strain>
    </source>
</reference>
<feature type="compositionally biased region" description="Acidic residues" evidence="1">
    <location>
        <begin position="18"/>
        <end position="28"/>
    </location>
</feature>
<dbReference type="OMA" id="YIKSMAR"/>
<dbReference type="EMBL" id="KE503208">
    <property type="protein sequence ID" value="EPX70701.1"/>
    <property type="molecule type" value="Genomic_DNA"/>
</dbReference>